<feature type="chain" id="PRO_5014695135" evidence="1">
    <location>
        <begin position="20"/>
        <end position="150"/>
    </location>
</feature>
<feature type="signal peptide" evidence="1">
    <location>
        <begin position="1"/>
        <end position="19"/>
    </location>
</feature>
<dbReference type="EMBL" id="GGFK01014405">
    <property type="protein sequence ID" value="MBW47726.1"/>
    <property type="molecule type" value="Transcribed_RNA"/>
</dbReference>
<name>A0A2M4B3V6_9DIPT</name>
<accession>A0A2M4B3V6</accession>
<evidence type="ECO:0000256" key="1">
    <source>
        <dbReference type="SAM" id="SignalP"/>
    </source>
</evidence>
<dbReference type="AlphaFoldDB" id="A0A2M4B3V6"/>
<protein>
    <submittedName>
        <fullName evidence="2">Putative secreted protein</fullName>
    </submittedName>
</protein>
<organism evidence="2">
    <name type="scientific">Anopheles triannulatus</name>
    <dbReference type="NCBI Taxonomy" id="58253"/>
    <lineage>
        <taxon>Eukaryota</taxon>
        <taxon>Metazoa</taxon>
        <taxon>Ecdysozoa</taxon>
        <taxon>Arthropoda</taxon>
        <taxon>Hexapoda</taxon>
        <taxon>Insecta</taxon>
        <taxon>Pterygota</taxon>
        <taxon>Neoptera</taxon>
        <taxon>Endopterygota</taxon>
        <taxon>Diptera</taxon>
        <taxon>Nematocera</taxon>
        <taxon>Culicoidea</taxon>
        <taxon>Culicidae</taxon>
        <taxon>Anophelinae</taxon>
        <taxon>Anopheles</taxon>
    </lineage>
</organism>
<sequence length="150" mass="16957">MRKAKVLLCLLQLLNRASVHLKAKIIDRVGLLIRLYSATVMGPTDVQAGTLGADLFVVQHLIPGRRFRLHIDEFHPELHEPYVLLVALRFLILCQTFLQDGSKVVNPIVRSVLLVPGDVVEPEIEWIVADVPADRFLPSVLVRFETIVHR</sequence>
<keyword evidence="1" id="KW-0732">Signal</keyword>
<proteinExistence type="predicted"/>
<reference evidence="2" key="1">
    <citation type="submission" date="2018-01" db="EMBL/GenBank/DDBJ databases">
        <title>An insight into the sialome of Amazonian anophelines.</title>
        <authorList>
            <person name="Ribeiro J.M."/>
            <person name="Scarpassa V."/>
            <person name="Calvo E."/>
        </authorList>
    </citation>
    <scope>NUCLEOTIDE SEQUENCE</scope>
    <source>
        <tissue evidence="2">Salivary glands</tissue>
    </source>
</reference>
<evidence type="ECO:0000313" key="2">
    <source>
        <dbReference type="EMBL" id="MBW47726.1"/>
    </source>
</evidence>